<dbReference type="AlphaFoldDB" id="A0A418VHS0"/>
<proteinExistence type="predicted"/>
<evidence type="ECO:0000313" key="3">
    <source>
        <dbReference type="Proteomes" id="UP000286287"/>
    </source>
</evidence>
<reference evidence="2 3" key="1">
    <citation type="submission" date="2018-09" db="EMBL/GenBank/DDBJ databases">
        <authorList>
            <person name="Zhu H."/>
        </authorList>
    </citation>
    <scope>NUCLEOTIDE SEQUENCE [LARGE SCALE GENOMIC DNA]</scope>
    <source>
        <strain evidence="2 3">K2S05-167</strain>
    </source>
</reference>
<protein>
    <submittedName>
        <fullName evidence="2">Uncharacterized protein</fullName>
    </submittedName>
</protein>
<dbReference type="RefSeq" id="WP_119760186.1">
    <property type="nucleotide sequence ID" value="NZ_QYUJ01000004.1"/>
</dbReference>
<keyword evidence="1" id="KW-0732">Signal</keyword>
<name>A0A418VHS0_9DEIO</name>
<dbReference type="EMBL" id="QYUJ01000004">
    <property type="protein sequence ID" value="RJF75642.1"/>
    <property type="molecule type" value="Genomic_DNA"/>
</dbReference>
<organism evidence="2 3">
    <name type="scientific">Deinococcus cavernae</name>
    <dbReference type="NCBI Taxonomy" id="2320857"/>
    <lineage>
        <taxon>Bacteria</taxon>
        <taxon>Thermotogati</taxon>
        <taxon>Deinococcota</taxon>
        <taxon>Deinococci</taxon>
        <taxon>Deinococcales</taxon>
        <taxon>Deinococcaceae</taxon>
        <taxon>Deinococcus</taxon>
    </lineage>
</organism>
<keyword evidence="3" id="KW-1185">Reference proteome</keyword>
<gene>
    <name evidence="2" type="ORF">D3875_00910</name>
</gene>
<sequence length="287" mass="30586">MRILPLIAALLFTSASAQFATSTTTPERTLLERVLTSDWSANPDTLSIKTGQLPADFPLALPAGSKVIGSVVLQRPGDNDGPSTSVYWDSPQSPLATQQALTRTLEQGGWKPLPLPIGPGGQEGGFQPSDSSSGAMWYRRAPDQTVLFRVKTVGGITQGSLHLNRPRSLDQQLRMASVMGGRPDGLLPILTPPVGAVVMPQGSGMSGDDAQQSARIETELSADKLFDHYSSQLKKQGWAVINQAKVGGIQTSIWSFKKGQTQGLGSLTLKTVSKGRYQASISTFLGR</sequence>
<evidence type="ECO:0000256" key="1">
    <source>
        <dbReference type="SAM" id="SignalP"/>
    </source>
</evidence>
<accession>A0A418VHS0</accession>
<evidence type="ECO:0000313" key="2">
    <source>
        <dbReference type="EMBL" id="RJF75642.1"/>
    </source>
</evidence>
<feature type="chain" id="PRO_5019416180" evidence="1">
    <location>
        <begin position="20"/>
        <end position="287"/>
    </location>
</feature>
<dbReference type="OrthoDB" id="70700at2"/>
<feature type="signal peptide" evidence="1">
    <location>
        <begin position="1"/>
        <end position="19"/>
    </location>
</feature>
<comment type="caution">
    <text evidence="2">The sequence shown here is derived from an EMBL/GenBank/DDBJ whole genome shotgun (WGS) entry which is preliminary data.</text>
</comment>
<dbReference type="Proteomes" id="UP000286287">
    <property type="component" value="Unassembled WGS sequence"/>
</dbReference>